<dbReference type="InterPro" id="IPR036866">
    <property type="entry name" value="RibonucZ/Hydroxyglut_hydro"/>
</dbReference>
<keyword evidence="4" id="KW-1185">Reference proteome</keyword>
<dbReference type="PANTHER" id="PTHR30619:SF1">
    <property type="entry name" value="RECOMBINATION PROTEIN 2"/>
    <property type="match status" value="1"/>
</dbReference>
<proteinExistence type="predicted"/>
<evidence type="ECO:0000256" key="1">
    <source>
        <dbReference type="SAM" id="MobiDB-lite"/>
    </source>
</evidence>
<comment type="caution">
    <text evidence="3">The sequence shown here is derived from an EMBL/GenBank/DDBJ whole genome shotgun (WGS) entry which is preliminary data.</text>
</comment>
<dbReference type="Gene3D" id="3.60.15.10">
    <property type="entry name" value="Ribonuclease Z/Hydroxyacylglutathione hydrolase-like"/>
    <property type="match status" value="1"/>
</dbReference>
<dbReference type="EMBL" id="JAVHNS010000012">
    <property type="protein sequence ID" value="KAK6338299.1"/>
    <property type="molecule type" value="Genomic_DNA"/>
</dbReference>
<feature type="domain" description="DUF6603" evidence="2">
    <location>
        <begin position="1524"/>
        <end position="2040"/>
    </location>
</feature>
<dbReference type="PANTHER" id="PTHR30619">
    <property type="entry name" value="DNA INTERNALIZATION/COMPETENCE PROTEIN COMEC/REC2"/>
    <property type="match status" value="1"/>
</dbReference>
<feature type="region of interest" description="Disordered" evidence="1">
    <location>
        <begin position="1472"/>
        <end position="1522"/>
    </location>
</feature>
<feature type="compositionally biased region" description="Polar residues" evidence="1">
    <location>
        <begin position="609"/>
        <end position="629"/>
    </location>
</feature>
<dbReference type="InterPro" id="IPR052159">
    <property type="entry name" value="Competence_DNA_uptake"/>
</dbReference>
<feature type="compositionally biased region" description="Pro residues" evidence="1">
    <location>
        <begin position="1500"/>
        <end position="1509"/>
    </location>
</feature>
<feature type="region of interest" description="Disordered" evidence="1">
    <location>
        <begin position="2025"/>
        <end position="2058"/>
    </location>
</feature>
<dbReference type="InterPro" id="IPR046538">
    <property type="entry name" value="DUF6603"/>
</dbReference>
<protein>
    <recommendedName>
        <fullName evidence="2">DUF6603 domain-containing protein</fullName>
    </recommendedName>
</protein>
<feature type="region of interest" description="Disordered" evidence="1">
    <location>
        <begin position="570"/>
        <end position="637"/>
    </location>
</feature>
<feature type="compositionally biased region" description="Low complexity" evidence="1">
    <location>
        <begin position="1488"/>
        <end position="1499"/>
    </location>
</feature>
<evidence type="ECO:0000313" key="3">
    <source>
        <dbReference type="EMBL" id="KAK6338299.1"/>
    </source>
</evidence>
<evidence type="ECO:0000259" key="2">
    <source>
        <dbReference type="Pfam" id="PF20248"/>
    </source>
</evidence>
<organism evidence="3 4">
    <name type="scientific">Orbilia blumenaviensis</name>
    <dbReference type="NCBI Taxonomy" id="1796055"/>
    <lineage>
        <taxon>Eukaryota</taxon>
        <taxon>Fungi</taxon>
        <taxon>Dikarya</taxon>
        <taxon>Ascomycota</taxon>
        <taxon>Pezizomycotina</taxon>
        <taxon>Orbiliomycetes</taxon>
        <taxon>Orbiliales</taxon>
        <taxon>Orbiliaceae</taxon>
        <taxon>Orbilia</taxon>
    </lineage>
</organism>
<dbReference type="Pfam" id="PF20248">
    <property type="entry name" value="DUF6603"/>
    <property type="match status" value="1"/>
</dbReference>
<name>A0AAV9UBZ8_9PEZI</name>
<sequence>MTDYGVDSFHISIGVGDCAIHLLLSNTKNAKPTVLQAILIDGGLSKAPSNLAKITQAISWIEQKYTLGTVNCSDGKLRFDSVMVSHWDQDHYQGIIGLLQADIETQAAASPSTNVAQLRLSTYLNYDSSGDPLSIFYAPYTNLQRAGIGIPAEMKFTEVNNVQYLNIKRKGTSTLVNKVCIVRAGDTLIGQNILNWQSTGSFSNNSLADLLKNNPPASAGMPGIYCVAVNMKVIGPSAVGIVDKKTTATNSSSIALLVIWSGGTSPNPRLSHYFAGDLDYQTEQKIANWIPAGVTCTSMKLSHHGAESSTPSQLLDKFKPYNYVMSSGTSYGHPRWPIIFYIEALKRAQGVVGANTKPIFCTMYPYYLTQYLDANTNTMEFYNFSRDAPTKVFSKIFPDGSTDPIVVYRKLLDNVYDTKVNVQTGITPVNSPYQAYLASAAFNDPQDWAKYTWICQQVASSWQDLSIIKPYNHPGVGGRWGPRNKPIRADTQLQWIRVVSRSSASNSDGYVWEKDGSPNEIPWSNIEQTPATTIKTRKPQVPKNVVCRSAVSQYNLRPKRKNVANGQVSAVVADSGSNDTDELSGLVKKRRLNDSDEVSDGEESDKDTTLTNKPEEANTTGQSSPSSPTDGDGTGYFIVCSSMAPSSPDPATIQVLADTDPFDKFVTCLHNGFFELAVSPSAAAVSMAPDDEMSTWLQSATGATSVTCTFDSSNKAISMSLETDGWTYGTEFVNQNLKLSPAVVQPPGASTEQNLVYDGVLILALSPTTTLSGYTLEKLMTAAGYQDSPLLKILGAVNLELTQDEYAGSRNAIWFDPADAYSTVIRKQFYVQQEELQTVSSWIQSSPFGKNITPNSFAIITKQTSHWSITSDGETNASNNEVIFWLNATLVEVNTDIIVKLDSSSIGFELLINTANALDSWLTWLANVCSVPPDLQSWISAAQKNKIVGVPQLREIAITFELNADGKIGDLQAVKILLESDILLGNPNAAKGVNVFLFTYTWEGTTAGSKLSGALWCPPPPGVDDDKQILDPSWEAYDEFTPLTTKTNPNLPLNPYLDLISLLPESTVQNVPTNLPTAITEVNLSISSSEISFAGAISVPPPTSSSSSSASSVSTSTDVSTVPTVYLGKVELSASYTFATSTPTFNFGLALGLVPSPDSKFSPAEMAGEIAYKEGTWSITASVYDLYAATLYNFFDTNSQSHVMKVLEHFEIKSLDLAYNYTTNAAENQSSAKSFTFKGVIMLGVFELDLTFDYNTDPKVPGWTFKAGLSPDVTNTQSTTLGEVVKYICGNEALGLLPDFVESVNVAPPKGDDLLEIKCVSLQGKDEPQAVISVASISISALKFSFAQYRGLAWEKSLPSKRVVKVSVTELPKVSIPIVGDLTQPFDEMYYLWVSDETKTNGAEAQPGLKLEELNALNQQLDADDQIFYKALKASPGQDDVVIQAGSHFMIVIKDDKGTPKVLLDYVFGQKTTSTKSPTPKIEEAEGENNAAVEPASADPTPPTPPPNPADTATTGDASKTPYKKTIGPLSIENIGFQYANQTLSVLMDASLKLGPITFDLLGFSIGVSLSSPNTLQNLVTSLSFTLAGLAVSFQDPPLDVAGAFIRGKDVSPITDLFGGGIVAAFEPWKFAAAGFYGEFTGPPTVKSIFVFAELDGPLITLEFATISGVRAGFGYNVSIREPKISEVPTFPLLTLGDTTDVVQTLKTLITPGPDNYFNLSIGDMWVAAGFNIDAFKMVSLQTVAVFQWSPDIKIGLYGVATCDIPSLEASLKFAHVEFGVLAVVDFGAGVVKIEAQLAPTSYILDPSCHLTGGFAYYSWFKNGPQQVNGDWVFTIGGYHRAFTPPPQYPQVDRLAISWSVSDSVTVTGQAYFAITPKVCMGGGSLHAALSLGPLGAYFDAYADFLINYKPFYFNASASVSVGVTFTLDLLITTIHINVELGATLDLMGPPLHGTVHVNFWVFGFSVNFGDQNPPDLDMSLQDFYYLVLQNPKPSSSNTLTQLLLTSTTNPPADLPHLLTCQKGMMPPAATPQSSPSTSGGNADTTLATTPSSAYTNPDTWQVRPGTFVFQVACRFALNSATVNGTSVSTVQPGGITVDTLYSTPMGLWTALTSSVEVTIGPNTSSSSSSFAEVQGINDEADAEASWQTAMVATPQPVALWGKYDPASDPTKVGNNVSTLLNGKENTANLLSSIVITAPPPMISQDTIPKFDALKAMQEPVPAGTFPDETPSDTDRLPQPPVAGAQQWTNIEQEWAKAPTVNALVTAWQTVMGWKGPALTGAPPANVLANFDNLYLGAPLFSKSSGTVPPVGDLDEAKSMLIEAKL</sequence>
<feature type="compositionally biased region" description="Polar residues" evidence="1">
    <location>
        <begin position="2040"/>
        <end position="2058"/>
    </location>
</feature>
<feature type="compositionally biased region" description="Acidic residues" evidence="1">
    <location>
        <begin position="595"/>
        <end position="605"/>
    </location>
</feature>
<reference evidence="3 4" key="1">
    <citation type="submission" date="2019-10" db="EMBL/GenBank/DDBJ databases">
        <authorList>
            <person name="Palmer J.M."/>
        </authorList>
    </citation>
    <scope>NUCLEOTIDE SEQUENCE [LARGE SCALE GENOMIC DNA]</scope>
    <source>
        <strain evidence="3 4">TWF730</strain>
    </source>
</reference>
<accession>A0AAV9UBZ8</accession>
<evidence type="ECO:0000313" key="4">
    <source>
        <dbReference type="Proteomes" id="UP001373714"/>
    </source>
</evidence>
<gene>
    <name evidence="3" type="ORF">TWF730_002363</name>
</gene>
<feature type="compositionally biased region" description="Low complexity" evidence="1">
    <location>
        <begin position="2027"/>
        <end position="2039"/>
    </location>
</feature>
<dbReference type="Proteomes" id="UP001373714">
    <property type="component" value="Unassembled WGS sequence"/>
</dbReference>